<organism evidence="4 5">
    <name type="scientific">candidate division TA06 bacterium</name>
    <dbReference type="NCBI Taxonomy" id="2250710"/>
    <lineage>
        <taxon>Bacteria</taxon>
        <taxon>Bacteria division TA06</taxon>
    </lineage>
</organism>
<evidence type="ECO:0000313" key="5">
    <source>
        <dbReference type="Proteomes" id="UP000736328"/>
    </source>
</evidence>
<dbReference type="GO" id="GO:0016740">
    <property type="term" value="F:transferase activity"/>
    <property type="evidence" value="ECO:0007669"/>
    <property type="project" value="UniProtKB-KW"/>
</dbReference>
<keyword evidence="2" id="KW-0949">S-adenosyl-L-methionine</keyword>
<sequence>MKKIRNKGQGLFANKFIPRGTIVFFECRNCQVTPNSRFQKLSPGQKKKLLFHAYTVKDGLVVMPCGDSKYMNHCCDSNILDTGKGYDIVVRDIKKGQEATCDYRVFYDKEWGFKCACGSPNCCGILRCRHPLPRGVRALWDKKLKPAQKLVKKVSQLLKEELIKHDPKFKRLFIAK</sequence>
<dbReference type="Gene3D" id="2.170.270.10">
    <property type="entry name" value="SET domain"/>
    <property type="match status" value="1"/>
</dbReference>
<dbReference type="InterPro" id="IPR046341">
    <property type="entry name" value="SET_dom_sf"/>
</dbReference>
<dbReference type="PROSITE" id="PS50868">
    <property type="entry name" value="POST_SET"/>
    <property type="match status" value="1"/>
</dbReference>
<reference evidence="4" key="1">
    <citation type="submission" date="2020-07" db="EMBL/GenBank/DDBJ databases">
        <title>Huge and variable diversity of episymbiotic CPR bacteria and DPANN archaea in groundwater ecosystems.</title>
        <authorList>
            <person name="He C.Y."/>
            <person name="Keren R."/>
            <person name="Whittaker M."/>
            <person name="Farag I.F."/>
            <person name="Doudna J."/>
            <person name="Cate J.H.D."/>
            <person name="Banfield J.F."/>
        </authorList>
    </citation>
    <scope>NUCLEOTIDE SEQUENCE</scope>
    <source>
        <strain evidence="4">NC_groundwater_1520_Pr4_B-0.1um_53_5</strain>
    </source>
</reference>
<proteinExistence type="predicted"/>
<dbReference type="Pfam" id="PF00856">
    <property type="entry name" value="SET"/>
    <property type="match status" value="1"/>
</dbReference>
<dbReference type="SUPFAM" id="SSF82199">
    <property type="entry name" value="SET domain"/>
    <property type="match status" value="1"/>
</dbReference>
<evidence type="ECO:0000256" key="1">
    <source>
        <dbReference type="ARBA" id="ARBA00022679"/>
    </source>
</evidence>
<dbReference type="EMBL" id="JACQXR010000055">
    <property type="protein sequence ID" value="MBI4726484.1"/>
    <property type="molecule type" value="Genomic_DNA"/>
</dbReference>
<dbReference type="InterPro" id="IPR003616">
    <property type="entry name" value="Post-SET_dom"/>
</dbReference>
<evidence type="ECO:0000313" key="4">
    <source>
        <dbReference type="EMBL" id="MBI4726484.1"/>
    </source>
</evidence>
<name>A0A933MJA6_UNCT6</name>
<dbReference type="AlphaFoldDB" id="A0A933MJA6"/>
<evidence type="ECO:0000259" key="3">
    <source>
        <dbReference type="PROSITE" id="PS50868"/>
    </source>
</evidence>
<comment type="caution">
    <text evidence="4">The sequence shown here is derived from an EMBL/GenBank/DDBJ whole genome shotgun (WGS) entry which is preliminary data.</text>
</comment>
<accession>A0A933MJA6</accession>
<protein>
    <submittedName>
        <fullName evidence="4">SET domain-containing protein</fullName>
    </submittedName>
</protein>
<gene>
    <name evidence="4" type="ORF">HY768_04550</name>
</gene>
<feature type="domain" description="Post-SET" evidence="3">
    <location>
        <begin position="111"/>
        <end position="127"/>
    </location>
</feature>
<evidence type="ECO:0000256" key="2">
    <source>
        <dbReference type="ARBA" id="ARBA00022691"/>
    </source>
</evidence>
<dbReference type="Proteomes" id="UP000736328">
    <property type="component" value="Unassembled WGS sequence"/>
</dbReference>
<keyword evidence="1" id="KW-0808">Transferase</keyword>
<dbReference type="InterPro" id="IPR001214">
    <property type="entry name" value="SET_dom"/>
</dbReference>